<dbReference type="EMBL" id="CP042326">
    <property type="protein sequence ID" value="QDZ40220.1"/>
    <property type="molecule type" value="Genomic_DNA"/>
</dbReference>
<keyword evidence="4 6" id="KW-1133">Transmembrane helix</keyword>
<dbReference type="PANTHER" id="PTHR30619">
    <property type="entry name" value="DNA INTERNALIZATION/COMPETENCE PROTEIN COMEC/REC2"/>
    <property type="match status" value="1"/>
</dbReference>
<evidence type="ECO:0000256" key="6">
    <source>
        <dbReference type="SAM" id="Phobius"/>
    </source>
</evidence>
<evidence type="ECO:0000256" key="4">
    <source>
        <dbReference type="ARBA" id="ARBA00022989"/>
    </source>
</evidence>
<feature type="transmembrane region" description="Helical" evidence="6">
    <location>
        <begin position="425"/>
        <end position="449"/>
    </location>
</feature>
<evidence type="ECO:0000259" key="7">
    <source>
        <dbReference type="Pfam" id="PF03772"/>
    </source>
</evidence>
<dbReference type="Pfam" id="PF03772">
    <property type="entry name" value="Competence"/>
    <property type="match status" value="1"/>
</dbReference>
<feature type="domain" description="DUF4131" evidence="8">
    <location>
        <begin position="26"/>
        <end position="191"/>
    </location>
</feature>
<feature type="transmembrane region" description="Helical" evidence="6">
    <location>
        <begin position="495"/>
        <end position="513"/>
    </location>
</feature>
<proteinExistence type="predicted"/>
<dbReference type="Proteomes" id="UP000318453">
    <property type="component" value="Chromosome"/>
</dbReference>
<accession>A0A5B8NPW1</accession>
<feature type="transmembrane region" description="Helical" evidence="6">
    <location>
        <begin position="347"/>
        <end position="366"/>
    </location>
</feature>
<feature type="transmembrane region" description="Helical" evidence="6">
    <location>
        <begin position="247"/>
        <end position="269"/>
    </location>
</feature>
<evidence type="ECO:0000313" key="10">
    <source>
        <dbReference type="Proteomes" id="UP000318453"/>
    </source>
</evidence>
<feature type="transmembrane region" description="Helical" evidence="6">
    <location>
        <begin position="322"/>
        <end position="341"/>
    </location>
</feature>
<feature type="transmembrane region" description="Helical" evidence="6">
    <location>
        <begin position="298"/>
        <end position="315"/>
    </location>
</feature>
<feature type="transmembrane region" description="Helical" evidence="6">
    <location>
        <begin position="30"/>
        <end position="46"/>
    </location>
</feature>
<feature type="transmembrane region" description="Helical" evidence="6">
    <location>
        <begin position="398"/>
        <end position="418"/>
    </location>
</feature>
<keyword evidence="2" id="KW-1003">Cell membrane</keyword>
<name>A0A5B8NPW1_9CHRO</name>
<dbReference type="InterPro" id="IPR004477">
    <property type="entry name" value="ComEC_N"/>
</dbReference>
<feature type="transmembrane region" description="Helical" evidence="6">
    <location>
        <begin position="461"/>
        <end position="483"/>
    </location>
</feature>
<sequence>MYGKEVSLFCLAYIAGLLIAAGIEQYWLTILIFGGILGGISWKFLLPDYQWKFRSRSTFLIIIIALIGVISFNFRFPTATTHDVSHIIPSDANGIQITVVGKVLNSPTLNREERLRFWLSVQDAEKQSHVTGKLYVTLPRELENTLTPGSVVEIRGYVYQPKSPNNPGQFNFKDYLQRHGAFAGISGQQVTVIEENNWGLWWLRERIIKVHFEGLGSPQGTLVSAMVLGRRVVSLPFDLQEQFLRAGLAHILAASGFHVSLLLGVVLAVTQRFQKLTRFGVGILILILYIGLTGLQPSILRASLMGVAVLLGILTERKVNSLRSLLVIATILLLINPLWVIDLGFQFSFLATLGLIITTPIIIRQLEFIPPTIASLIAVPVAVFPWIFPLQLFHFGTVATYSIILNILLMPFVVFIIFGGMLSAGVGLIFVPLGSTIALFLSPFVQLLIAVVKLVNQLPGFYLLFGQIALWQVLATYTLMIFIWKSALVQQYWKYATFGAIALLIVPITYQQLTQRQITVFATPPPATILIQNRGNITLINCGNDNTISYVLSPFLEAEGIQRINHAIALHSNNQWRNLHDQFNVQHLWFKPQLENTVENLSNVNTQAISTGNTIINETGLQIKRTEENLITITMGNQQWLILSHPTQNLPSLNPETNADILLWEGTEINQNWLNQLTPESAITITNQSTEELERNMNQTNINFYSTSKNGAIQWTPKQGLNSLFN</sequence>
<dbReference type="InterPro" id="IPR052159">
    <property type="entry name" value="Competence_DNA_uptake"/>
</dbReference>
<feature type="domain" description="ComEC/Rec2-related protein" evidence="7">
    <location>
        <begin position="227"/>
        <end position="484"/>
    </location>
</feature>
<protein>
    <submittedName>
        <fullName evidence="9">DUF4131 domain-containing protein</fullName>
    </submittedName>
</protein>
<comment type="subcellular location">
    <subcellularLocation>
        <location evidence="1">Cell membrane</location>
        <topology evidence="1">Multi-pass membrane protein</topology>
    </subcellularLocation>
</comment>
<dbReference type="GO" id="GO:0005886">
    <property type="term" value="C:plasma membrane"/>
    <property type="evidence" value="ECO:0007669"/>
    <property type="project" value="UniProtKB-SubCell"/>
</dbReference>
<dbReference type="NCBIfam" id="TIGR00360">
    <property type="entry name" value="ComEC_N-term"/>
    <property type="match status" value="1"/>
</dbReference>
<feature type="transmembrane region" description="Helical" evidence="6">
    <location>
        <begin position="276"/>
        <end position="292"/>
    </location>
</feature>
<feature type="transmembrane region" description="Helical" evidence="6">
    <location>
        <begin position="373"/>
        <end position="392"/>
    </location>
</feature>
<dbReference type="InterPro" id="IPR025405">
    <property type="entry name" value="DUF4131"/>
</dbReference>
<dbReference type="PANTHER" id="PTHR30619:SF1">
    <property type="entry name" value="RECOMBINATION PROTEIN 2"/>
    <property type="match status" value="1"/>
</dbReference>
<evidence type="ECO:0000259" key="8">
    <source>
        <dbReference type="Pfam" id="PF13567"/>
    </source>
</evidence>
<gene>
    <name evidence="9" type="ORF">FRE64_09825</name>
</gene>
<keyword evidence="10" id="KW-1185">Reference proteome</keyword>
<dbReference type="Pfam" id="PF13567">
    <property type="entry name" value="DUF4131"/>
    <property type="match status" value="1"/>
</dbReference>
<evidence type="ECO:0000313" key="9">
    <source>
        <dbReference type="EMBL" id="QDZ40220.1"/>
    </source>
</evidence>
<reference evidence="9" key="1">
    <citation type="submission" date="2019-08" db="EMBL/GenBank/DDBJ databases">
        <title>Carotenoids and Carotenoid Binding Proteins in the Halophilic Cyanobacterium Euhalothece sp. ZM00.</title>
        <authorList>
            <person name="Cho S.M."/>
            <person name="Song J.Y."/>
            <person name="Park Y.-I."/>
        </authorList>
    </citation>
    <scope>NUCLEOTIDE SEQUENCE [LARGE SCALE GENOMIC DNA]</scope>
    <source>
        <strain evidence="9">Z-M001</strain>
    </source>
</reference>
<dbReference type="KEGG" id="enn:FRE64_09825"/>
<keyword evidence="3 6" id="KW-0812">Transmembrane</keyword>
<dbReference type="OrthoDB" id="9761531at2"/>
<dbReference type="RefSeq" id="WP_146295903.1">
    <property type="nucleotide sequence ID" value="NZ_CP042326.1"/>
</dbReference>
<dbReference type="AlphaFoldDB" id="A0A5B8NPW1"/>
<evidence type="ECO:0000256" key="5">
    <source>
        <dbReference type="ARBA" id="ARBA00023136"/>
    </source>
</evidence>
<evidence type="ECO:0000256" key="3">
    <source>
        <dbReference type="ARBA" id="ARBA00022692"/>
    </source>
</evidence>
<keyword evidence="5 6" id="KW-0472">Membrane</keyword>
<evidence type="ECO:0000256" key="2">
    <source>
        <dbReference type="ARBA" id="ARBA00022475"/>
    </source>
</evidence>
<evidence type="ECO:0000256" key="1">
    <source>
        <dbReference type="ARBA" id="ARBA00004651"/>
    </source>
</evidence>
<feature type="transmembrane region" description="Helical" evidence="6">
    <location>
        <begin position="58"/>
        <end position="76"/>
    </location>
</feature>
<organism evidence="9 10">
    <name type="scientific">Euhalothece natronophila Z-M001</name>
    <dbReference type="NCBI Taxonomy" id="522448"/>
    <lineage>
        <taxon>Bacteria</taxon>
        <taxon>Bacillati</taxon>
        <taxon>Cyanobacteriota</taxon>
        <taxon>Cyanophyceae</taxon>
        <taxon>Oscillatoriophycideae</taxon>
        <taxon>Chroococcales</taxon>
        <taxon>Halothecacae</taxon>
        <taxon>Halothece cluster</taxon>
        <taxon>Euhalothece</taxon>
    </lineage>
</organism>